<organism evidence="1 2">
    <name type="scientific">Gossypium barbadense</name>
    <name type="common">Sea Island cotton</name>
    <name type="synonym">Hibiscus barbadensis</name>
    <dbReference type="NCBI Taxonomy" id="3634"/>
    <lineage>
        <taxon>Eukaryota</taxon>
        <taxon>Viridiplantae</taxon>
        <taxon>Streptophyta</taxon>
        <taxon>Embryophyta</taxon>
        <taxon>Tracheophyta</taxon>
        <taxon>Spermatophyta</taxon>
        <taxon>Magnoliopsida</taxon>
        <taxon>eudicotyledons</taxon>
        <taxon>Gunneridae</taxon>
        <taxon>Pentapetalae</taxon>
        <taxon>rosids</taxon>
        <taxon>malvids</taxon>
        <taxon>Malvales</taxon>
        <taxon>Malvaceae</taxon>
        <taxon>Malvoideae</taxon>
        <taxon>Gossypium</taxon>
    </lineage>
</organism>
<reference evidence="2" key="1">
    <citation type="journal article" date="2020" name="Nat. Genet.">
        <title>Genomic diversifications of five Gossypium allopolyploid species and their impact on cotton improvement.</title>
        <authorList>
            <person name="Chen Z.J."/>
            <person name="Sreedasyam A."/>
            <person name="Ando A."/>
            <person name="Song Q."/>
            <person name="De Santiago L.M."/>
            <person name="Hulse-Kemp A.M."/>
            <person name="Ding M."/>
            <person name="Ye W."/>
            <person name="Kirkbride R.C."/>
            <person name="Jenkins J."/>
            <person name="Plott C."/>
            <person name="Lovell J."/>
            <person name="Lin Y.M."/>
            <person name="Vaughn R."/>
            <person name="Liu B."/>
            <person name="Simpson S."/>
            <person name="Scheffler B.E."/>
            <person name="Wen L."/>
            <person name="Saski C.A."/>
            <person name="Grover C.E."/>
            <person name="Hu G."/>
            <person name="Conover J.L."/>
            <person name="Carlson J.W."/>
            <person name="Shu S."/>
            <person name="Boston L.B."/>
            <person name="Williams M."/>
            <person name="Peterson D.G."/>
            <person name="McGee K."/>
            <person name="Jones D.C."/>
            <person name="Wendel J.F."/>
            <person name="Stelly D.M."/>
            <person name="Grimwood J."/>
            <person name="Schmutz J."/>
        </authorList>
    </citation>
    <scope>NUCLEOTIDE SEQUENCE [LARGE SCALE GENOMIC DNA]</scope>
    <source>
        <strain evidence="2">cv. 3-79</strain>
    </source>
</reference>
<evidence type="ECO:0000313" key="1">
    <source>
        <dbReference type="EMBL" id="KAB2025126.1"/>
    </source>
</evidence>
<sequence>MNMLPRRIRKSPEKQIFRHILCPAYSLQKLSYVVHDVQLQENLNTTEPGNMWKNSYLPLFVITFHGCLCKLIHCCSIIQIFIHC</sequence>
<dbReference type="AlphaFoldDB" id="A0A5J5R1J6"/>
<evidence type="ECO:0000313" key="2">
    <source>
        <dbReference type="Proteomes" id="UP000327439"/>
    </source>
</evidence>
<keyword evidence="2" id="KW-1185">Reference proteome</keyword>
<accession>A0A5J5R1J6</accession>
<proteinExistence type="predicted"/>
<dbReference type="EMBL" id="CM018220">
    <property type="protein sequence ID" value="KAB2025126.1"/>
    <property type="molecule type" value="Genomic_DNA"/>
</dbReference>
<gene>
    <name evidence="1" type="ORF">ES319_D06G130300v1</name>
</gene>
<protein>
    <submittedName>
        <fullName evidence="1">Uncharacterized protein</fullName>
    </submittedName>
</protein>
<dbReference type="Proteomes" id="UP000327439">
    <property type="component" value="Chromosome D06"/>
</dbReference>
<name>A0A5J5R1J6_GOSBA</name>